<keyword evidence="3" id="KW-0645">Protease</keyword>
<reference evidence="9 10" key="1">
    <citation type="submission" date="2018-03" db="EMBL/GenBank/DDBJ databases">
        <title>Phenotypic and genomic properties of Cyclonatronum proteinivorum gen. nov., sp. nov., a haloalkaliphilic bacteroidete from soda lakes possessing Na+-translocating rhodopsin.</title>
        <authorList>
            <person name="Toshchakov S.V."/>
            <person name="Korzhenkov A."/>
            <person name="Samarov N.I."/>
            <person name="Kublanov I.V."/>
            <person name="Muntyan M.S."/>
            <person name="Sorokin D.Y."/>
        </authorList>
    </citation>
    <scope>NUCLEOTIDE SEQUENCE [LARGE SCALE GENOMIC DNA]</scope>
    <source>
        <strain evidence="9 10">Omega</strain>
    </source>
</reference>
<dbReference type="GO" id="GO:0006508">
    <property type="term" value="P:proteolysis"/>
    <property type="evidence" value="ECO:0007669"/>
    <property type="project" value="UniProtKB-KW"/>
</dbReference>
<keyword evidence="6 8" id="KW-1133">Transmembrane helix</keyword>
<gene>
    <name evidence="9" type="ORF">CYPRO_0708</name>
</gene>
<dbReference type="NCBIfam" id="NF046081">
    <property type="entry name" value="exosort_XrtX"/>
    <property type="match status" value="1"/>
</dbReference>
<dbReference type="Proteomes" id="UP000254808">
    <property type="component" value="Chromosome"/>
</dbReference>
<dbReference type="Pfam" id="PF09721">
    <property type="entry name" value="Exosortase_EpsH"/>
    <property type="match status" value="1"/>
</dbReference>
<keyword evidence="4 8" id="KW-0812">Transmembrane</keyword>
<dbReference type="GO" id="GO:0005886">
    <property type="term" value="C:plasma membrane"/>
    <property type="evidence" value="ECO:0007669"/>
    <property type="project" value="UniProtKB-SubCell"/>
</dbReference>
<feature type="transmembrane region" description="Helical" evidence="8">
    <location>
        <begin position="106"/>
        <end position="134"/>
    </location>
</feature>
<dbReference type="InterPro" id="IPR026392">
    <property type="entry name" value="Exo/Archaeosortase_dom"/>
</dbReference>
<evidence type="ECO:0000313" key="9">
    <source>
        <dbReference type="EMBL" id="AXI99991.1"/>
    </source>
</evidence>
<dbReference type="OrthoDB" id="678161at2"/>
<organism evidence="9 10">
    <name type="scientific">Cyclonatronum proteinivorum</name>
    <dbReference type="NCBI Taxonomy" id="1457365"/>
    <lineage>
        <taxon>Bacteria</taxon>
        <taxon>Pseudomonadati</taxon>
        <taxon>Balneolota</taxon>
        <taxon>Balneolia</taxon>
        <taxon>Balneolales</taxon>
        <taxon>Cyclonatronaceae</taxon>
        <taxon>Cyclonatronum</taxon>
    </lineage>
</organism>
<evidence type="ECO:0000256" key="7">
    <source>
        <dbReference type="ARBA" id="ARBA00023136"/>
    </source>
</evidence>
<feature type="transmembrane region" description="Helical" evidence="8">
    <location>
        <begin position="40"/>
        <end position="62"/>
    </location>
</feature>
<evidence type="ECO:0000256" key="5">
    <source>
        <dbReference type="ARBA" id="ARBA00022801"/>
    </source>
</evidence>
<feature type="transmembrane region" description="Helical" evidence="8">
    <location>
        <begin position="9"/>
        <end position="28"/>
    </location>
</feature>
<keyword evidence="2" id="KW-1003">Cell membrane</keyword>
<feature type="transmembrane region" description="Helical" evidence="8">
    <location>
        <begin position="146"/>
        <end position="164"/>
    </location>
</feature>
<evidence type="ECO:0000256" key="3">
    <source>
        <dbReference type="ARBA" id="ARBA00022670"/>
    </source>
</evidence>
<dbReference type="EMBL" id="CP027806">
    <property type="protein sequence ID" value="AXI99991.1"/>
    <property type="molecule type" value="Genomic_DNA"/>
</dbReference>
<proteinExistence type="predicted"/>
<evidence type="ECO:0000256" key="6">
    <source>
        <dbReference type="ARBA" id="ARBA00022989"/>
    </source>
</evidence>
<keyword evidence="7 8" id="KW-0472">Membrane</keyword>
<evidence type="ECO:0000256" key="8">
    <source>
        <dbReference type="SAM" id="Phobius"/>
    </source>
</evidence>
<accession>A0A345UHP0</accession>
<keyword evidence="10" id="KW-1185">Reference proteome</keyword>
<sequence>MIDFKGNKPIFVFAGKLLAWFAVWYLFYEVWLLPDGRLDAFLSVNIVEVAAGLLGLGSFELFQANRVIGITGTNGIIVVNGCNGLEAIGLFIGFVMSYPGDAIKRALFIPMGIFVIYLVNVFRIAALVLIQYYYPAGFDFAHDYSTSAIFYLAIFAMWVIWINFGHKPKWGKLAA</sequence>
<protein>
    <submittedName>
        <fullName evidence="9">Exosortase family protein XrtF</fullName>
    </submittedName>
</protein>
<name>A0A345UHP0_9BACT</name>
<evidence type="ECO:0000313" key="10">
    <source>
        <dbReference type="Proteomes" id="UP000254808"/>
    </source>
</evidence>
<evidence type="ECO:0000256" key="4">
    <source>
        <dbReference type="ARBA" id="ARBA00022692"/>
    </source>
</evidence>
<dbReference type="RefSeq" id="WP_114983307.1">
    <property type="nucleotide sequence ID" value="NZ_CP027806.1"/>
</dbReference>
<evidence type="ECO:0000256" key="1">
    <source>
        <dbReference type="ARBA" id="ARBA00004651"/>
    </source>
</evidence>
<dbReference type="AlphaFoldDB" id="A0A345UHP0"/>
<keyword evidence="5" id="KW-0378">Hydrolase</keyword>
<dbReference type="NCBIfam" id="TIGR04178">
    <property type="entry name" value="exo_archaeo"/>
    <property type="match status" value="1"/>
</dbReference>
<evidence type="ECO:0000256" key="2">
    <source>
        <dbReference type="ARBA" id="ARBA00022475"/>
    </source>
</evidence>
<dbReference type="KEGG" id="cprv:CYPRO_0708"/>
<comment type="subcellular location">
    <subcellularLocation>
        <location evidence="1">Cell membrane</location>
        <topology evidence="1">Multi-pass membrane protein</topology>
    </subcellularLocation>
</comment>
<dbReference type="GO" id="GO:0008233">
    <property type="term" value="F:peptidase activity"/>
    <property type="evidence" value="ECO:0007669"/>
    <property type="project" value="UniProtKB-KW"/>
</dbReference>
<dbReference type="InterPro" id="IPR019127">
    <property type="entry name" value="Exosortase"/>
</dbReference>